<dbReference type="GO" id="GO:0016297">
    <property type="term" value="F:fatty acyl-[ACP] hydrolase activity"/>
    <property type="evidence" value="ECO:0007669"/>
    <property type="project" value="InterPro"/>
</dbReference>
<dbReference type="Proteomes" id="UP000188993">
    <property type="component" value="Chromosome"/>
</dbReference>
<dbReference type="InterPro" id="IPR002864">
    <property type="entry name" value="Acyl-ACP_thioesterase_NHD"/>
</dbReference>
<feature type="domain" description="Acyl-ACP thioesterase-like C-terminal" evidence="9">
    <location>
        <begin position="152"/>
        <end position="247"/>
    </location>
</feature>
<dbReference type="InterPro" id="IPR029069">
    <property type="entry name" value="HotDog_dom_sf"/>
</dbReference>
<proteinExistence type="inferred from homology"/>
<evidence type="ECO:0000259" key="8">
    <source>
        <dbReference type="Pfam" id="PF01643"/>
    </source>
</evidence>
<evidence type="ECO:0000256" key="3">
    <source>
        <dbReference type="ARBA" id="ARBA00022801"/>
    </source>
</evidence>
<dbReference type="CDD" id="cd00586">
    <property type="entry name" value="4HBT"/>
    <property type="match status" value="2"/>
</dbReference>
<dbReference type="SUPFAM" id="SSF54637">
    <property type="entry name" value="Thioesterase/thiol ester dehydrase-isomerase"/>
    <property type="match status" value="2"/>
</dbReference>
<organism evidence="10 11">
    <name type="scientific">Jeotgalibaca dankookensis</name>
    <dbReference type="NCBI Taxonomy" id="708126"/>
    <lineage>
        <taxon>Bacteria</taxon>
        <taxon>Bacillati</taxon>
        <taxon>Bacillota</taxon>
        <taxon>Bacilli</taxon>
        <taxon>Lactobacillales</taxon>
        <taxon>Carnobacteriaceae</taxon>
        <taxon>Jeotgalibaca</taxon>
    </lineage>
</organism>
<keyword evidence="5" id="KW-0809">Transit peptide</keyword>
<evidence type="ECO:0000256" key="1">
    <source>
        <dbReference type="ARBA" id="ARBA00006500"/>
    </source>
</evidence>
<dbReference type="GO" id="GO:0000036">
    <property type="term" value="F:acyl carrier activity"/>
    <property type="evidence" value="ECO:0007669"/>
    <property type="project" value="TreeGrafter"/>
</dbReference>
<dbReference type="RefSeq" id="WP_062468670.1">
    <property type="nucleotide sequence ID" value="NZ_BBYN01000009.1"/>
</dbReference>
<name>A0A1S6IQ40_9LACT</name>
<keyword evidence="2" id="KW-0444">Lipid biosynthesis</keyword>
<dbReference type="PANTHER" id="PTHR31727">
    <property type="entry name" value="OLEOYL-ACYL CARRIER PROTEIN THIOESTERASE 1, CHLOROPLASTIC"/>
    <property type="match status" value="1"/>
</dbReference>
<feature type="domain" description="Acyl-ACP thioesterase N-terminal hotdog" evidence="8">
    <location>
        <begin position="3"/>
        <end position="132"/>
    </location>
</feature>
<dbReference type="OrthoDB" id="9801517at2"/>
<dbReference type="InterPro" id="IPR049427">
    <property type="entry name" value="Acyl-ACP_TE_C"/>
</dbReference>
<evidence type="ECO:0000256" key="7">
    <source>
        <dbReference type="ARBA" id="ARBA00023160"/>
    </source>
</evidence>
<accession>A0A1S6IQ40</accession>
<keyword evidence="3" id="KW-0378">Hydrolase</keyword>
<evidence type="ECO:0000256" key="5">
    <source>
        <dbReference type="ARBA" id="ARBA00022946"/>
    </source>
</evidence>
<reference evidence="10 11" key="1">
    <citation type="journal article" date="2014" name="Int. J. Syst. Evol. Microbiol.">
        <title>Jeotgalibaca dankookensis gen. nov., sp. nov., a member of the family Carnobacteriaceae, isolated from seujeot (Korean traditional food).</title>
        <authorList>
            <person name="Lee D.G."/>
            <person name="Trujillo M.E."/>
            <person name="Kang H."/>
            <person name="Ahn T.Y."/>
        </authorList>
    </citation>
    <scope>NUCLEOTIDE SEQUENCE [LARGE SCALE GENOMIC DNA]</scope>
    <source>
        <strain evidence="10 11">EX-07</strain>
    </source>
</reference>
<dbReference type="InterPro" id="IPR045023">
    <property type="entry name" value="FATA/B"/>
</dbReference>
<gene>
    <name evidence="10" type="ORF">BW727_101300</name>
</gene>
<keyword evidence="6" id="KW-0443">Lipid metabolism</keyword>
<dbReference type="KEGG" id="jda:BW727_101300"/>
<dbReference type="AlphaFoldDB" id="A0A1S6IQ40"/>
<dbReference type="Pfam" id="PF20791">
    <property type="entry name" value="Acyl-ACP_TE_C"/>
    <property type="match status" value="1"/>
</dbReference>
<keyword evidence="7" id="KW-0275">Fatty acid biosynthesis</keyword>
<evidence type="ECO:0000313" key="10">
    <source>
        <dbReference type="EMBL" id="AQS53667.1"/>
    </source>
</evidence>
<dbReference type="PANTHER" id="PTHR31727:SF6">
    <property type="entry name" value="OLEOYL-ACYL CARRIER PROTEIN THIOESTERASE 1, CHLOROPLASTIC"/>
    <property type="match status" value="1"/>
</dbReference>
<keyword evidence="11" id="KW-1185">Reference proteome</keyword>
<evidence type="ECO:0000256" key="6">
    <source>
        <dbReference type="ARBA" id="ARBA00023098"/>
    </source>
</evidence>
<dbReference type="Gene3D" id="3.10.129.10">
    <property type="entry name" value="Hotdog Thioesterase"/>
    <property type="match status" value="1"/>
</dbReference>
<evidence type="ECO:0000256" key="2">
    <source>
        <dbReference type="ARBA" id="ARBA00022516"/>
    </source>
</evidence>
<evidence type="ECO:0000259" key="9">
    <source>
        <dbReference type="Pfam" id="PF20791"/>
    </source>
</evidence>
<evidence type="ECO:0000313" key="11">
    <source>
        <dbReference type="Proteomes" id="UP000188993"/>
    </source>
</evidence>
<dbReference type="EMBL" id="CP019728">
    <property type="protein sequence ID" value="AQS53667.1"/>
    <property type="molecule type" value="Genomic_DNA"/>
</dbReference>
<protein>
    <recommendedName>
        <fullName evidence="12">Acyl-ACP thioesterase</fullName>
    </recommendedName>
</protein>
<keyword evidence="4" id="KW-0276">Fatty acid metabolism</keyword>
<evidence type="ECO:0000256" key="4">
    <source>
        <dbReference type="ARBA" id="ARBA00022832"/>
    </source>
</evidence>
<evidence type="ECO:0008006" key="12">
    <source>
        <dbReference type="Google" id="ProtNLM"/>
    </source>
</evidence>
<dbReference type="Pfam" id="PF01643">
    <property type="entry name" value="Acyl-ACP_TE"/>
    <property type="match status" value="1"/>
</dbReference>
<sequence length="250" mass="29229">MSGLKFRRKHIVHTFECDVKKEMTLPALINIMVETSGLQSRHLGNTNEQMSERGLSWIIIQYDMQITQMPKSRETITIETEAISYNRFFTYRKFRAFDEADNILVEVLTTFAMMDIKTRKLTQIQEELVAPYQAEKIRTMIRAPKIQAVNLETASELPFRVRYLDIDGNNHVNNAKYFDWMINSIDLEILKNYTVGSVNIKYEKEVNFGNIINSFVSVEEVEKDKVMTVHHIENDHAIACRANITWVKRN</sequence>
<dbReference type="STRING" id="708126.BW727_101300"/>
<comment type="similarity">
    <text evidence="1">Belongs to the acyl-ACP thioesterase family.</text>
</comment>